<dbReference type="InterPro" id="IPR050155">
    <property type="entry name" value="HAD-like_hydrolase_sf"/>
</dbReference>
<dbReference type="PANTHER" id="PTHR43434">
    <property type="entry name" value="PHOSPHOGLYCOLATE PHOSPHATASE"/>
    <property type="match status" value="1"/>
</dbReference>
<evidence type="ECO:0008006" key="2">
    <source>
        <dbReference type="Google" id="ProtNLM"/>
    </source>
</evidence>
<dbReference type="Gene3D" id="1.10.150.240">
    <property type="entry name" value="Putative phosphatase, domain 2"/>
    <property type="match status" value="1"/>
</dbReference>
<dbReference type="Gene3D" id="3.40.50.1000">
    <property type="entry name" value="HAD superfamily/HAD-like"/>
    <property type="match status" value="1"/>
</dbReference>
<proteinExistence type="predicted"/>
<protein>
    <recommendedName>
        <fullName evidence="2">HAD family hydrolase</fullName>
    </recommendedName>
</protein>
<evidence type="ECO:0000313" key="1">
    <source>
        <dbReference type="EMBL" id="KKO01377.1"/>
    </source>
</evidence>
<dbReference type="Pfam" id="PF13419">
    <property type="entry name" value="HAD_2"/>
    <property type="match status" value="1"/>
</dbReference>
<dbReference type="EMBL" id="LAZR01000035">
    <property type="protein sequence ID" value="KKO01377.1"/>
    <property type="molecule type" value="Genomic_DNA"/>
</dbReference>
<dbReference type="SUPFAM" id="SSF56784">
    <property type="entry name" value="HAD-like"/>
    <property type="match status" value="1"/>
</dbReference>
<dbReference type="NCBIfam" id="TIGR01509">
    <property type="entry name" value="HAD-SF-IA-v3"/>
    <property type="match status" value="1"/>
</dbReference>
<dbReference type="InterPro" id="IPR006439">
    <property type="entry name" value="HAD-SF_hydro_IA"/>
</dbReference>
<sequence length="227" mass="24875">MSELNTLIFDWDGTLVDSIQKIVTAMQFAAEHVGLPALEAQAVRDIIGLGLPEAVAALYPDLQDASLKAELVRAYGVHYVRLEETPSPMFAGVVESLESLREKGFKLAVATGKSRRGLDRILAQHGMSDYFDATRCADETASKPHPLMLEQIMQQLQTAPAEALMLGDSEHDLRMAQNAGIRSVAVSYGAQPREHLLSCSPDHCIDAFIDFHGWVMPQYGARPTVEV</sequence>
<comment type="caution">
    <text evidence="1">The sequence shown here is derived from an EMBL/GenBank/DDBJ whole genome shotgun (WGS) entry which is preliminary data.</text>
</comment>
<dbReference type="InterPro" id="IPR036412">
    <property type="entry name" value="HAD-like_sf"/>
</dbReference>
<name>A0A0F9XPL4_9ZZZZ</name>
<dbReference type="SFLD" id="SFLDG01135">
    <property type="entry name" value="C1.5.6:_HAD__Beta-PGM__Phospha"/>
    <property type="match status" value="1"/>
</dbReference>
<dbReference type="InterPro" id="IPR023214">
    <property type="entry name" value="HAD_sf"/>
</dbReference>
<dbReference type="InterPro" id="IPR023198">
    <property type="entry name" value="PGP-like_dom2"/>
</dbReference>
<organism evidence="1">
    <name type="scientific">marine sediment metagenome</name>
    <dbReference type="NCBI Taxonomy" id="412755"/>
    <lineage>
        <taxon>unclassified sequences</taxon>
        <taxon>metagenomes</taxon>
        <taxon>ecological metagenomes</taxon>
    </lineage>
</organism>
<dbReference type="GO" id="GO:0005829">
    <property type="term" value="C:cytosol"/>
    <property type="evidence" value="ECO:0007669"/>
    <property type="project" value="TreeGrafter"/>
</dbReference>
<accession>A0A0F9XPL4</accession>
<dbReference type="GO" id="GO:0006281">
    <property type="term" value="P:DNA repair"/>
    <property type="evidence" value="ECO:0007669"/>
    <property type="project" value="TreeGrafter"/>
</dbReference>
<dbReference type="GO" id="GO:0008967">
    <property type="term" value="F:phosphoglycolate phosphatase activity"/>
    <property type="evidence" value="ECO:0007669"/>
    <property type="project" value="TreeGrafter"/>
</dbReference>
<reference evidence="1" key="1">
    <citation type="journal article" date="2015" name="Nature">
        <title>Complex archaea that bridge the gap between prokaryotes and eukaryotes.</title>
        <authorList>
            <person name="Spang A."/>
            <person name="Saw J.H."/>
            <person name="Jorgensen S.L."/>
            <person name="Zaremba-Niedzwiedzka K."/>
            <person name="Martijn J."/>
            <person name="Lind A.E."/>
            <person name="van Eijk R."/>
            <person name="Schleper C."/>
            <person name="Guy L."/>
            <person name="Ettema T.J."/>
        </authorList>
    </citation>
    <scope>NUCLEOTIDE SEQUENCE</scope>
</reference>
<dbReference type="SFLD" id="SFLDS00003">
    <property type="entry name" value="Haloacid_Dehalogenase"/>
    <property type="match status" value="1"/>
</dbReference>
<dbReference type="AlphaFoldDB" id="A0A0F9XPL4"/>
<dbReference type="SFLD" id="SFLDG01129">
    <property type="entry name" value="C1.5:_HAD__Beta-PGM__Phosphata"/>
    <property type="match status" value="1"/>
</dbReference>
<dbReference type="NCBIfam" id="TIGR01549">
    <property type="entry name" value="HAD-SF-IA-v1"/>
    <property type="match status" value="1"/>
</dbReference>
<gene>
    <name evidence="1" type="ORF">LCGC14_0115880</name>
</gene>
<dbReference type="FunFam" id="3.40.50.1000:FF:000022">
    <property type="entry name" value="Phosphoglycolate phosphatase"/>
    <property type="match status" value="1"/>
</dbReference>
<dbReference type="InterPro" id="IPR041492">
    <property type="entry name" value="HAD_2"/>
</dbReference>
<dbReference type="PANTHER" id="PTHR43434:SF24">
    <property type="entry name" value="HYDROLASE-RELATED"/>
    <property type="match status" value="1"/>
</dbReference>